<sequence length="414" mass="46629">MNLMRRVQLSIMMFLEYFIKGAWFVTLGTYLTTNLHATGFETANIFSTHSLGAVVAPFIIGLIADKFVNAEKLLGLLHFLGAFLLYKMYQATNAADFYPYVLIYFIAYMSSLSLTNSITFRQLSHPEKQFPSIRVWGTIGWIISGLTISYIFHWDTTTAIQQGALENTFLLGSILSVILGVYSFTLPKTPPIANKTKQKQSITEILGLDALKLLKQKDFLIFFISAVLICIPLAFYYQNANPYLTAIGLPNPTAKMAIGQISEGLCLLLIPFFFSRLGFKKTIMLGISAWVVRYLLFAYGNAGDKTFMLILGIALHGICYDFLFVVGQIYTNTIAGERYKASAQGLVTIAMYGIGMLIGFWVAGFITEYYKTQESALYWRNLWLSPAIIASLVFILFVIMFKDKKQNDDRQLLQ</sequence>
<dbReference type="PANTHER" id="PTHR23522">
    <property type="entry name" value="BLL5896 PROTEIN"/>
    <property type="match status" value="1"/>
</dbReference>
<feature type="transmembrane region" description="Helical" evidence="7">
    <location>
        <begin position="12"/>
        <end position="31"/>
    </location>
</feature>
<feature type="transmembrane region" description="Helical" evidence="7">
    <location>
        <begin position="43"/>
        <end position="64"/>
    </location>
</feature>
<feature type="transmembrane region" description="Helical" evidence="7">
    <location>
        <begin position="257"/>
        <end position="275"/>
    </location>
</feature>
<evidence type="ECO:0000256" key="4">
    <source>
        <dbReference type="ARBA" id="ARBA00022692"/>
    </source>
</evidence>
<feature type="transmembrane region" description="Helical" evidence="7">
    <location>
        <begin position="282"/>
        <end position="300"/>
    </location>
</feature>
<reference evidence="10" key="1">
    <citation type="submission" date="2016-10" db="EMBL/GenBank/DDBJ databases">
        <authorList>
            <person name="Varghese N."/>
            <person name="Submissions S."/>
        </authorList>
    </citation>
    <scope>NUCLEOTIDE SEQUENCE [LARGE SCALE GENOMIC DNA]</scope>
    <source>
        <strain evidence="10">DSM 18733</strain>
    </source>
</reference>
<protein>
    <submittedName>
        <fullName evidence="9">Nucleoside transporter</fullName>
    </submittedName>
</protein>
<dbReference type="Proteomes" id="UP000199421">
    <property type="component" value="Unassembled WGS sequence"/>
</dbReference>
<dbReference type="AlphaFoldDB" id="A0A1H7QUJ1"/>
<organism evidence="9 10">
    <name type="scientific">Olivibacter domesticus</name>
    <name type="common">Pseudosphingobacterium domesticum</name>
    <dbReference type="NCBI Taxonomy" id="407022"/>
    <lineage>
        <taxon>Bacteria</taxon>
        <taxon>Pseudomonadati</taxon>
        <taxon>Bacteroidota</taxon>
        <taxon>Sphingobacteriia</taxon>
        <taxon>Sphingobacteriales</taxon>
        <taxon>Sphingobacteriaceae</taxon>
        <taxon>Olivibacter</taxon>
    </lineage>
</organism>
<feature type="transmembrane region" description="Helical" evidence="7">
    <location>
        <begin position="219"/>
        <end position="237"/>
    </location>
</feature>
<feature type="transmembrane region" description="Helical" evidence="7">
    <location>
        <begin position="73"/>
        <end position="91"/>
    </location>
</feature>
<dbReference type="EMBL" id="FOAF01000002">
    <property type="protein sequence ID" value="SEL51593.1"/>
    <property type="molecule type" value="Genomic_DNA"/>
</dbReference>
<dbReference type="InterPro" id="IPR004740">
    <property type="entry name" value="Nuc_H_symport"/>
</dbReference>
<evidence type="ECO:0000313" key="9">
    <source>
        <dbReference type="EMBL" id="SEL51593.1"/>
    </source>
</evidence>
<dbReference type="SUPFAM" id="SSF103473">
    <property type="entry name" value="MFS general substrate transporter"/>
    <property type="match status" value="1"/>
</dbReference>
<evidence type="ECO:0000259" key="8">
    <source>
        <dbReference type="PROSITE" id="PS50850"/>
    </source>
</evidence>
<evidence type="ECO:0000256" key="1">
    <source>
        <dbReference type="ARBA" id="ARBA00004651"/>
    </source>
</evidence>
<keyword evidence="2" id="KW-0813">Transport</keyword>
<feature type="domain" description="Major facilitator superfamily (MFS) profile" evidence="8">
    <location>
        <begin position="204"/>
        <end position="414"/>
    </location>
</feature>
<feature type="transmembrane region" description="Helical" evidence="7">
    <location>
        <begin position="97"/>
        <end position="114"/>
    </location>
</feature>
<evidence type="ECO:0000313" key="10">
    <source>
        <dbReference type="Proteomes" id="UP000199421"/>
    </source>
</evidence>
<keyword evidence="3" id="KW-1003">Cell membrane</keyword>
<dbReference type="RefSeq" id="WP_093325170.1">
    <property type="nucleotide sequence ID" value="NZ_FOAF01000002.1"/>
</dbReference>
<keyword evidence="4 7" id="KW-0812">Transmembrane</keyword>
<evidence type="ECO:0000256" key="6">
    <source>
        <dbReference type="ARBA" id="ARBA00023136"/>
    </source>
</evidence>
<proteinExistence type="predicted"/>
<dbReference type="InterPro" id="IPR020846">
    <property type="entry name" value="MFS_dom"/>
</dbReference>
<dbReference type="OrthoDB" id="9783013at2"/>
<name>A0A1H7QUJ1_OLID1</name>
<feature type="transmembrane region" description="Helical" evidence="7">
    <location>
        <begin position="346"/>
        <end position="370"/>
    </location>
</feature>
<dbReference type="InterPro" id="IPR036259">
    <property type="entry name" value="MFS_trans_sf"/>
</dbReference>
<comment type="subcellular location">
    <subcellularLocation>
        <location evidence="1">Cell membrane</location>
        <topology evidence="1">Multi-pass membrane protein</topology>
    </subcellularLocation>
</comment>
<evidence type="ECO:0000256" key="5">
    <source>
        <dbReference type="ARBA" id="ARBA00022989"/>
    </source>
</evidence>
<accession>A0A1H7QUJ1</accession>
<feature type="transmembrane region" description="Helical" evidence="7">
    <location>
        <begin position="169"/>
        <end position="187"/>
    </location>
</feature>
<keyword evidence="6 7" id="KW-0472">Membrane</keyword>
<evidence type="ECO:0000256" key="3">
    <source>
        <dbReference type="ARBA" id="ARBA00022475"/>
    </source>
</evidence>
<dbReference type="GO" id="GO:0015212">
    <property type="term" value="F:cytidine transmembrane transporter activity"/>
    <property type="evidence" value="ECO:0007669"/>
    <property type="project" value="TreeGrafter"/>
</dbReference>
<feature type="transmembrane region" description="Helical" evidence="7">
    <location>
        <begin position="135"/>
        <end position="154"/>
    </location>
</feature>
<dbReference type="GO" id="GO:0015213">
    <property type="term" value="F:uridine transmembrane transporter activity"/>
    <property type="evidence" value="ECO:0007669"/>
    <property type="project" value="TreeGrafter"/>
</dbReference>
<keyword evidence="10" id="KW-1185">Reference proteome</keyword>
<keyword evidence="5 7" id="KW-1133">Transmembrane helix</keyword>
<evidence type="ECO:0000256" key="7">
    <source>
        <dbReference type="SAM" id="Phobius"/>
    </source>
</evidence>
<dbReference type="Gene3D" id="1.20.1250.20">
    <property type="entry name" value="MFS general substrate transporter like domains"/>
    <property type="match status" value="2"/>
</dbReference>
<dbReference type="Pfam" id="PF03825">
    <property type="entry name" value="Nuc_H_symport"/>
    <property type="match status" value="1"/>
</dbReference>
<gene>
    <name evidence="9" type="ORF">SAMN05661044_02730</name>
</gene>
<dbReference type="GO" id="GO:0005886">
    <property type="term" value="C:plasma membrane"/>
    <property type="evidence" value="ECO:0007669"/>
    <property type="project" value="UniProtKB-SubCell"/>
</dbReference>
<feature type="transmembrane region" description="Helical" evidence="7">
    <location>
        <begin position="382"/>
        <end position="401"/>
    </location>
</feature>
<evidence type="ECO:0000256" key="2">
    <source>
        <dbReference type="ARBA" id="ARBA00022448"/>
    </source>
</evidence>
<dbReference type="PANTHER" id="PTHR23522:SF4">
    <property type="entry name" value="NUCLEOSIDE PERMEASE NUPG-RELATED"/>
    <property type="match status" value="1"/>
</dbReference>
<feature type="transmembrane region" description="Helical" evidence="7">
    <location>
        <begin position="306"/>
        <end position="326"/>
    </location>
</feature>
<dbReference type="STRING" id="407022.SAMN05661044_02730"/>
<dbReference type="PROSITE" id="PS50850">
    <property type="entry name" value="MFS"/>
    <property type="match status" value="1"/>
</dbReference>